<reference evidence="1" key="1">
    <citation type="submission" date="2023-07" db="EMBL/GenBank/DDBJ databases">
        <title>Genomic analysis of Rhodococcus opacus VOC-14 with glycol ethers degradation activity.</title>
        <authorList>
            <person name="Narkevich D.A."/>
            <person name="Hlushen A.M."/>
            <person name="Akhremchuk A.E."/>
            <person name="Sikolenko M.A."/>
            <person name="Valentovich L.N."/>
        </authorList>
    </citation>
    <scope>NUCLEOTIDE SEQUENCE</scope>
    <source>
        <strain evidence="1">VOC-14</strain>
    </source>
</reference>
<gene>
    <name evidence="1" type="ORF">Q5707_22585</name>
</gene>
<dbReference type="AlphaFoldDB" id="A0AAX3Y5Y3"/>
<protein>
    <submittedName>
        <fullName evidence="1">DUF3263 domain-containing protein</fullName>
    </submittedName>
</protein>
<dbReference type="Pfam" id="PF11662">
    <property type="entry name" value="DUF3263"/>
    <property type="match status" value="1"/>
</dbReference>
<dbReference type="InterPro" id="IPR021678">
    <property type="entry name" value="DUF3263"/>
</dbReference>
<name>A0AAX3Y5Y3_RHOOP</name>
<dbReference type="RefSeq" id="WP_304708816.1">
    <property type="nucleotide sequence ID" value="NZ_CP130953.1"/>
</dbReference>
<evidence type="ECO:0000313" key="1">
    <source>
        <dbReference type="EMBL" id="WLF44718.1"/>
    </source>
</evidence>
<dbReference type="EMBL" id="CP130953">
    <property type="protein sequence ID" value="WLF44718.1"/>
    <property type="molecule type" value="Genomic_DNA"/>
</dbReference>
<evidence type="ECO:0000313" key="2">
    <source>
        <dbReference type="Proteomes" id="UP001231166"/>
    </source>
</evidence>
<sequence length="84" mass="9667">MDRNMELLEFARRWKHWGGGPEGDIFVTFGLSAQEYFRRVHGLLDTIAARYLTPTETQDLKTICLARLGRHSGPRYVDSGTLNR</sequence>
<proteinExistence type="predicted"/>
<organism evidence="1 2">
    <name type="scientific">Rhodococcus opacus</name>
    <name type="common">Nocardia opaca</name>
    <dbReference type="NCBI Taxonomy" id="37919"/>
    <lineage>
        <taxon>Bacteria</taxon>
        <taxon>Bacillati</taxon>
        <taxon>Actinomycetota</taxon>
        <taxon>Actinomycetes</taxon>
        <taxon>Mycobacteriales</taxon>
        <taxon>Nocardiaceae</taxon>
        <taxon>Rhodococcus</taxon>
    </lineage>
</organism>
<dbReference type="Proteomes" id="UP001231166">
    <property type="component" value="Chromosome"/>
</dbReference>
<accession>A0AAX3Y5Y3</accession>